<gene>
    <name evidence="1" type="ORF">ACFSJT_02360</name>
</gene>
<proteinExistence type="predicted"/>
<accession>A0ABW5ARW3</accession>
<comment type="caution">
    <text evidence="1">The sequence shown here is derived from an EMBL/GenBank/DDBJ whole genome shotgun (WGS) entry which is preliminary data.</text>
</comment>
<reference evidence="2" key="1">
    <citation type="journal article" date="2019" name="Int. J. Syst. Evol. Microbiol.">
        <title>The Global Catalogue of Microorganisms (GCM) 10K type strain sequencing project: providing services to taxonomists for standard genome sequencing and annotation.</title>
        <authorList>
            <consortium name="The Broad Institute Genomics Platform"/>
            <consortium name="The Broad Institute Genome Sequencing Center for Infectious Disease"/>
            <person name="Wu L."/>
            <person name="Ma J."/>
        </authorList>
    </citation>
    <scope>NUCLEOTIDE SEQUENCE [LARGE SCALE GENOMIC DNA]</scope>
    <source>
        <strain evidence="2">DT92</strain>
    </source>
</reference>
<dbReference type="EMBL" id="JBHUHY010000002">
    <property type="protein sequence ID" value="MFD2185619.1"/>
    <property type="molecule type" value="Genomic_DNA"/>
</dbReference>
<name>A0ABW5ARW3_9FLAO</name>
<evidence type="ECO:0000313" key="2">
    <source>
        <dbReference type="Proteomes" id="UP001597344"/>
    </source>
</evidence>
<protein>
    <submittedName>
        <fullName evidence="1">Uncharacterized protein</fullName>
    </submittedName>
</protein>
<sequence length="182" mass="21298">MGLKTSSTYRDEILEKYKKEKGGEMSSYLIEPTRKQIKEACLWLLDKRKEKYDDRILSRFFKFKEGENKMHAIERVNGDKFKPIVNFLTGETKSTTPANLELISWLIDFRPRPLSVYLGSAYDAKEEVVQEYNHQRDQLLHFKKETELSKIPETQVIHENNKSITIISQINPSLKITTIVSL</sequence>
<dbReference type="Proteomes" id="UP001597344">
    <property type="component" value="Unassembled WGS sequence"/>
</dbReference>
<evidence type="ECO:0000313" key="1">
    <source>
        <dbReference type="EMBL" id="MFD2185619.1"/>
    </source>
</evidence>
<organism evidence="1 2">
    <name type="scientific">Aquimarina celericrescens</name>
    <dbReference type="NCBI Taxonomy" id="1964542"/>
    <lineage>
        <taxon>Bacteria</taxon>
        <taxon>Pseudomonadati</taxon>
        <taxon>Bacteroidota</taxon>
        <taxon>Flavobacteriia</taxon>
        <taxon>Flavobacteriales</taxon>
        <taxon>Flavobacteriaceae</taxon>
        <taxon>Aquimarina</taxon>
    </lineage>
</organism>
<keyword evidence="2" id="KW-1185">Reference proteome</keyword>
<dbReference type="RefSeq" id="WP_378318594.1">
    <property type="nucleotide sequence ID" value="NZ_JBHUHY010000002.1"/>
</dbReference>